<accession>A0A8J5CJN7</accession>
<evidence type="ECO:0000313" key="3">
    <source>
        <dbReference type="Proteomes" id="UP000770661"/>
    </source>
</evidence>
<evidence type="ECO:0000256" key="1">
    <source>
        <dbReference type="SAM" id="MobiDB-lite"/>
    </source>
</evidence>
<protein>
    <submittedName>
        <fullName evidence="2">Uncharacterized protein</fullName>
    </submittedName>
</protein>
<name>A0A8J5CJN7_CHIOP</name>
<sequence length="164" mass="17696">MSGPGGRARRGLKTSLGSPRDMWGAGPNQCNLGRFSCSIRMRPFAPASVSNLGVEKKGMILSLTPASSPPSRPREPVSAIESGPGPQRRKRRHLPLEEDAFWSYVSPERNGGFFSRLMQAQTLSVIPCSAVPRSFGGLLSPPQFGSMTVLLRTAIPPNVHSKEL</sequence>
<feature type="region of interest" description="Disordered" evidence="1">
    <location>
        <begin position="62"/>
        <end position="92"/>
    </location>
</feature>
<feature type="region of interest" description="Disordered" evidence="1">
    <location>
        <begin position="1"/>
        <end position="27"/>
    </location>
</feature>
<keyword evidence="3" id="KW-1185">Reference proteome</keyword>
<comment type="caution">
    <text evidence="2">The sequence shown here is derived from an EMBL/GenBank/DDBJ whole genome shotgun (WGS) entry which is preliminary data.</text>
</comment>
<organism evidence="2 3">
    <name type="scientific">Chionoecetes opilio</name>
    <name type="common">Atlantic snow crab</name>
    <name type="synonym">Cancer opilio</name>
    <dbReference type="NCBI Taxonomy" id="41210"/>
    <lineage>
        <taxon>Eukaryota</taxon>
        <taxon>Metazoa</taxon>
        <taxon>Ecdysozoa</taxon>
        <taxon>Arthropoda</taxon>
        <taxon>Crustacea</taxon>
        <taxon>Multicrustacea</taxon>
        <taxon>Malacostraca</taxon>
        <taxon>Eumalacostraca</taxon>
        <taxon>Eucarida</taxon>
        <taxon>Decapoda</taxon>
        <taxon>Pleocyemata</taxon>
        <taxon>Brachyura</taxon>
        <taxon>Eubrachyura</taxon>
        <taxon>Majoidea</taxon>
        <taxon>Majidae</taxon>
        <taxon>Chionoecetes</taxon>
    </lineage>
</organism>
<gene>
    <name evidence="2" type="ORF">GWK47_016382</name>
</gene>
<reference evidence="2" key="1">
    <citation type="submission" date="2020-07" db="EMBL/GenBank/DDBJ databases">
        <title>The High-quality genome of the commercially important snow crab, Chionoecetes opilio.</title>
        <authorList>
            <person name="Jeong J.-H."/>
            <person name="Ryu S."/>
        </authorList>
    </citation>
    <scope>NUCLEOTIDE SEQUENCE</scope>
    <source>
        <strain evidence="2">MADBK_172401_WGS</strain>
        <tissue evidence="2">Digestive gland</tissue>
    </source>
</reference>
<evidence type="ECO:0000313" key="2">
    <source>
        <dbReference type="EMBL" id="KAG0713370.1"/>
    </source>
</evidence>
<proteinExistence type="predicted"/>
<dbReference type="EMBL" id="JACEEZ010021546">
    <property type="protein sequence ID" value="KAG0713370.1"/>
    <property type="molecule type" value="Genomic_DNA"/>
</dbReference>
<dbReference type="Proteomes" id="UP000770661">
    <property type="component" value="Unassembled WGS sequence"/>
</dbReference>
<dbReference type="AlphaFoldDB" id="A0A8J5CJN7"/>